<dbReference type="NCBIfam" id="TIGR00657">
    <property type="entry name" value="asp_kinases"/>
    <property type="match status" value="1"/>
</dbReference>
<keyword evidence="3 9" id="KW-0808">Transferase</keyword>
<dbReference type="RefSeq" id="WP_216714827.1">
    <property type="nucleotide sequence ID" value="NZ_JACVEL010000020.1"/>
</dbReference>
<dbReference type="UniPathway" id="UPA00051">
    <property type="reaction ID" value="UER00462"/>
</dbReference>
<dbReference type="InterPro" id="IPR005260">
    <property type="entry name" value="Asp_kin_monofn"/>
</dbReference>
<proteinExistence type="inferred from homology"/>
<protein>
    <recommendedName>
        <fullName evidence="9">Aspartokinase</fullName>
        <ecNumber evidence="9">2.7.2.4</ecNumber>
    </recommendedName>
</protein>
<dbReference type="InterPro" id="IPR001341">
    <property type="entry name" value="Asp_kinase"/>
</dbReference>
<feature type="binding site" evidence="8">
    <location>
        <begin position="218"/>
        <end position="219"/>
    </location>
    <ligand>
        <name>ATP</name>
        <dbReference type="ChEBI" id="CHEBI:30616"/>
    </ligand>
</feature>
<comment type="catalytic activity">
    <reaction evidence="7 9">
        <text>L-aspartate + ATP = 4-phospho-L-aspartate + ADP</text>
        <dbReference type="Rhea" id="RHEA:23776"/>
        <dbReference type="ChEBI" id="CHEBI:29991"/>
        <dbReference type="ChEBI" id="CHEBI:30616"/>
        <dbReference type="ChEBI" id="CHEBI:57535"/>
        <dbReference type="ChEBI" id="CHEBI:456216"/>
        <dbReference type="EC" id="2.7.2.4"/>
    </reaction>
</comment>
<keyword evidence="6 8" id="KW-0067">ATP-binding</keyword>
<evidence type="ECO:0000256" key="3">
    <source>
        <dbReference type="ARBA" id="ARBA00022679"/>
    </source>
</evidence>
<dbReference type="Proteomes" id="UP000652681">
    <property type="component" value="Unassembled WGS sequence"/>
</dbReference>
<dbReference type="SUPFAM" id="SSF55021">
    <property type="entry name" value="ACT-like"/>
    <property type="match status" value="2"/>
</dbReference>
<dbReference type="InterPro" id="IPR001048">
    <property type="entry name" value="Asp/Glu/Uridylate_kinase"/>
</dbReference>
<comment type="pathway">
    <text evidence="1 10">Amino-acid biosynthesis; L-lysine biosynthesis via DAP pathway; (S)-tetrahydrodipicolinate from L-aspartate: step 1/4.</text>
</comment>
<feature type="binding site" evidence="8">
    <location>
        <position position="229"/>
    </location>
    <ligand>
        <name>ATP</name>
        <dbReference type="ChEBI" id="CHEBI:30616"/>
    </ligand>
</feature>
<evidence type="ECO:0000313" key="14">
    <source>
        <dbReference type="Proteomes" id="UP000652681"/>
    </source>
</evidence>
<comment type="similarity">
    <text evidence="2 9">Belongs to the aspartokinase family.</text>
</comment>
<evidence type="ECO:0000259" key="12">
    <source>
        <dbReference type="Pfam" id="PF22468"/>
    </source>
</evidence>
<dbReference type="Gene3D" id="3.40.1160.10">
    <property type="entry name" value="Acetylglutamate kinase-like"/>
    <property type="match status" value="1"/>
</dbReference>
<comment type="caution">
    <text evidence="13">The sequence shown here is derived from an EMBL/GenBank/DDBJ whole genome shotgun (WGS) entry which is preliminary data.</text>
</comment>
<organism evidence="13 14">
    <name type="scientific">Taishania pollutisoli</name>
    <dbReference type="NCBI Taxonomy" id="2766479"/>
    <lineage>
        <taxon>Bacteria</taxon>
        <taxon>Pseudomonadati</taxon>
        <taxon>Bacteroidota</taxon>
        <taxon>Flavobacteriia</taxon>
        <taxon>Flavobacteriales</taxon>
        <taxon>Crocinitomicaceae</taxon>
        <taxon>Taishania</taxon>
    </lineage>
</organism>
<dbReference type="GO" id="GO:0009089">
    <property type="term" value="P:lysine biosynthetic process via diaminopimelate"/>
    <property type="evidence" value="ECO:0007669"/>
    <property type="project" value="UniProtKB-UniPathway"/>
</dbReference>
<dbReference type="EC" id="2.7.2.4" evidence="9"/>
<dbReference type="InterPro" id="IPR036393">
    <property type="entry name" value="AceGlu_kinase-like_sf"/>
</dbReference>
<evidence type="ECO:0000313" key="13">
    <source>
        <dbReference type="EMBL" id="MBC9813918.1"/>
    </source>
</evidence>
<dbReference type="Pfam" id="PF00696">
    <property type="entry name" value="AA_kinase"/>
    <property type="match status" value="1"/>
</dbReference>
<keyword evidence="5 9" id="KW-0418">Kinase</keyword>
<feature type="domain" description="Aspartokinase ACT" evidence="12">
    <location>
        <begin position="379"/>
        <end position="435"/>
    </location>
</feature>
<dbReference type="PANTHER" id="PTHR21499">
    <property type="entry name" value="ASPARTATE KINASE"/>
    <property type="match status" value="1"/>
</dbReference>
<gene>
    <name evidence="13" type="ORF">H9Y05_15685</name>
</gene>
<dbReference type="UniPathway" id="UPA00034">
    <property type="reaction ID" value="UER00015"/>
</dbReference>
<dbReference type="PROSITE" id="PS00324">
    <property type="entry name" value="ASPARTOKINASE"/>
    <property type="match status" value="1"/>
</dbReference>
<keyword evidence="10" id="KW-0028">Amino-acid biosynthesis</keyword>
<evidence type="ECO:0000256" key="1">
    <source>
        <dbReference type="ARBA" id="ARBA00004766"/>
    </source>
</evidence>
<dbReference type="InterPro" id="IPR054352">
    <property type="entry name" value="ACT_Aspartokinase"/>
</dbReference>
<evidence type="ECO:0000256" key="9">
    <source>
        <dbReference type="RuleBase" id="RU003448"/>
    </source>
</evidence>
<dbReference type="GO" id="GO:0009088">
    <property type="term" value="P:threonine biosynthetic process"/>
    <property type="evidence" value="ECO:0007669"/>
    <property type="project" value="UniProtKB-UniPathway"/>
</dbReference>
<dbReference type="UniPathway" id="UPA00050">
    <property type="reaction ID" value="UER00461"/>
</dbReference>
<dbReference type="Gene3D" id="3.30.70.260">
    <property type="match status" value="2"/>
</dbReference>
<comment type="pathway">
    <text evidence="10">Amino-acid biosynthesis; L-threonine biosynthesis; L-threonine from L-aspartate: step 1/5.</text>
</comment>
<dbReference type="GO" id="GO:0004072">
    <property type="term" value="F:aspartate kinase activity"/>
    <property type="evidence" value="ECO:0007669"/>
    <property type="project" value="UniProtKB-EC"/>
</dbReference>
<dbReference type="PANTHER" id="PTHR21499:SF59">
    <property type="entry name" value="ASPARTOKINASE"/>
    <property type="match status" value="1"/>
</dbReference>
<dbReference type="GO" id="GO:0005829">
    <property type="term" value="C:cytosol"/>
    <property type="evidence" value="ECO:0007669"/>
    <property type="project" value="TreeGrafter"/>
</dbReference>
<evidence type="ECO:0000256" key="2">
    <source>
        <dbReference type="ARBA" id="ARBA00010122"/>
    </source>
</evidence>
<evidence type="ECO:0000256" key="10">
    <source>
        <dbReference type="RuleBase" id="RU004249"/>
    </source>
</evidence>
<evidence type="ECO:0000256" key="4">
    <source>
        <dbReference type="ARBA" id="ARBA00022741"/>
    </source>
</evidence>
<dbReference type="InterPro" id="IPR045865">
    <property type="entry name" value="ACT-like_dom_sf"/>
</dbReference>
<keyword evidence="4 8" id="KW-0547">Nucleotide-binding</keyword>
<evidence type="ECO:0000256" key="6">
    <source>
        <dbReference type="ARBA" id="ARBA00022840"/>
    </source>
</evidence>
<accession>A0A8J6PGG9</accession>
<name>A0A8J6PGG9_9FLAO</name>
<evidence type="ECO:0000256" key="8">
    <source>
        <dbReference type="PIRSR" id="PIRSR000726-1"/>
    </source>
</evidence>
<dbReference type="GO" id="GO:0005524">
    <property type="term" value="F:ATP binding"/>
    <property type="evidence" value="ECO:0007669"/>
    <property type="project" value="UniProtKB-KW"/>
</dbReference>
<evidence type="ECO:0000256" key="7">
    <source>
        <dbReference type="ARBA" id="ARBA00047872"/>
    </source>
</evidence>
<evidence type="ECO:0000256" key="5">
    <source>
        <dbReference type="ARBA" id="ARBA00022777"/>
    </source>
</evidence>
<feature type="binding site" evidence="8">
    <location>
        <position position="119"/>
    </location>
    <ligand>
        <name>substrate</name>
    </ligand>
</feature>
<dbReference type="InterPro" id="IPR018042">
    <property type="entry name" value="Aspartate_kinase_CS"/>
</dbReference>
<dbReference type="EMBL" id="JACVEL010000020">
    <property type="protein sequence ID" value="MBC9813918.1"/>
    <property type="molecule type" value="Genomic_DNA"/>
</dbReference>
<dbReference type="Pfam" id="PF22468">
    <property type="entry name" value="ACT_9"/>
    <property type="match status" value="1"/>
</dbReference>
<dbReference type="SUPFAM" id="SSF53633">
    <property type="entry name" value="Carbamate kinase-like"/>
    <property type="match status" value="1"/>
</dbReference>
<keyword evidence="14" id="KW-1185">Reference proteome</keyword>
<feature type="binding site" evidence="8">
    <location>
        <begin position="5"/>
        <end position="8"/>
    </location>
    <ligand>
        <name>ATP</name>
        <dbReference type="ChEBI" id="CHEBI:30616"/>
    </ligand>
</feature>
<feature type="binding site" evidence="8">
    <location>
        <position position="41"/>
    </location>
    <ligand>
        <name>substrate</name>
    </ligand>
</feature>
<evidence type="ECO:0000259" key="11">
    <source>
        <dbReference type="Pfam" id="PF00696"/>
    </source>
</evidence>
<dbReference type="GO" id="GO:0009090">
    <property type="term" value="P:homoserine biosynthetic process"/>
    <property type="evidence" value="ECO:0007669"/>
    <property type="project" value="TreeGrafter"/>
</dbReference>
<sequence length="438" mass="49157">MKILKFGGTSVGNSQRIKALTTIVDVTQRQIIVLSAVAGTTNSLVEISELLYRENREEAHRKTDELQSAYDRLVEELYETGKTLQKAKLLIHCHFDLIRSLSNDLFTPVEEKIILAQGELMSTALFQYYLEETGVQSILLPALEFMRLNEDNEPDIEYTRQHLSVLLETHRETHLFITQGYICRNAFGEVDNLRRGGSDYTASLIGAAIQAEEIHIWTDIDGMHNNDPRIVQNTRPIANLSFEEAAELAYFGAKILHPQSVFPAQKYTVPVRLLNTMQPQAKGTLISKNGDTSSSGIRAIAAKDGITAIRIQSSRMLLAYGFLRRVFEVFERYKTPIDMITTSEVAVSLTIDDTRFLEEIITELTGFGQVSVDADQTIICIVGTFNIDTKGYAAQIFEGIRHLPIRMISYGGSDHNISLLVHSAHKAEALQSLHLHLF</sequence>
<comment type="pathway">
    <text evidence="10">Amino-acid biosynthesis; L-methionine biosynthesis via de novo pathway; L-homoserine from L-aspartate: step 1/3.</text>
</comment>
<feature type="domain" description="Aspartate/glutamate/uridylate kinase" evidence="11">
    <location>
        <begin position="2"/>
        <end position="275"/>
    </location>
</feature>
<reference evidence="13" key="1">
    <citation type="submission" date="2020-09" db="EMBL/GenBank/DDBJ databases">
        <title>Taishania pollutisoli gen. nov., sp. nov., Isolated from Tetrabromobisphenol A-Contaminated Soil.</title>
        <authorList>
            <person name="Chen Q."/>
        </authorList>
    </citation>
    <scope>NUCLEOTIDE SEQUENCE</scope>
    <source>
        <strain evidence="13">CZZ-1</strain>
    </source>
</reference>
<dbReference type="AlphaFoldDB" id="A0A8J6PGG9"/>
<dbReference type="PIRSF" id="PIRSF000726">
    <property type="entry name" value="Asp_kin"/>
    <property type="match status" value="1"/>
</dbReference>